<sequence>TDSIQTKSDCFSTDATTILEEMTRGVALLAQVSNYDNNTGLPLVHLWNLIGDEVCLDSIHLGCLNGAFL</sequence>
<dbReference type="AlphaFoldDB" id="A0A3Q2NWD4"/>
<reference evidence="1" key="2">
    <citation type="submission" date="2025-09" db="UniProtKB">
        <authorList>
            <consortium name="Ensembl"/>
        </authorList>
    </citation>
    <scope>IDENTIFICATION</scope>
</reference>
<proteinExistence type="predicted"/>
<dbReference type="Ensembl" id="ENSFHET00000010104.1">
    <property type="protein sequence ID" value="ENSFHEP00000003701.1"/>
    <property type="gene ID" value="ENSFHEG00000004586.1"/>
</dbReference>
<organism evidence="1 2">
    <name type="scientific">Fundulus heteroclitus</name>
    <name type="common">Killifish</name>
    <name type="synonym">Mummichog</name>
    <dbReference type="NCBI Taxonomy" id="8078"/>
    <lineage>
        <taxon>Eukaryota</taxon>
        <taxon>Metazoa</taxon>
        <taxon>Chordata</taxon>
        <taxon>Craniata</taxon>
        <taxon>Vertebrata</taxon>
        <taxon>Euteleostomi</taxon>
        <taxon>Actinopterygii</taxon>
        <taxon>Neopterygii</taxon>
        <taxon>Teleostei</taxon>
        <taxon>Neoteleostei</taxon>
        <taxon>Acanthomorphata</taxon>
        <taxon>Ovalentaria</taxon>
        <taxon>Atherinomorphae</taxon>
        <taxon>Cyprinodontiformes</taxon>
        <taxon>Fundulidae</taxon>
        <taxon>Fundulus</taxon>
    </lineage>
</organism>
<evidence type="ECO:0000313" key="1">
    <source>
        <dbReference type="Ensembl" id="ENSFHEP00000003701.1"/>
    </source>
</evidence>
<dbReference type="Proteomes" id="UP000265000">
    <property type="component" value="Unplaced"/>
</dbReference>
<accession>A0A3Q2NWD4</accession>
<reference evidence="1" key="1">
    <citation type="submission" date="2025-08" db="UniProtKB">
        <authorList>
            <consortium name="Ensembl"/>
        </authorList>
    </citation>
    <scope>IDENTIFICATION</scope>
</reference>
<dbReference type="STRING" id="8078.ENSFHEP00000003701"/>
<evidence type="ECO:0000313" key="2">
    <source>
        <dbReference type="Proteomes" id="UP000265000"/>
    </source>
</evidence>
<protein>
    <submittedName>
        <fullName evidence="1">Uncharacterized protein</fullName>
    </submittedName>
</protein>
<dbReference type="GeneTree" id="ENSGT00940000176216"/>
<keyword evidence="2" id="KW-1185">Reference proteome</keyword>
<name>A0A3Q2NWD4_FUNHE</name>